<dbReference type="AlphaFoldDB" id="A0ABD3X9B9"/>
<accession>A0ABD3X9B9</accession>
<gene>
    <name evidence="2" type="ORF">ACJMK2_027912</name>
</gene>
<proteinExistence type="predicted"/>
<keyword evidence="1" id="KW-0732">Signal</keyword>
<evidence type="ECO:0000313" key="2">
    <source>
        <dbReference type="EMBL" id="KAL3881473.1"/>
    </source>
</evidence>
<name>A0ABD3X9B9_SINWO</name>
<dbReference type="Proteomes" id="UP001634394">
    <property type="component" value="Unassembled WGS sequence"/>
</dbReference>
<feature type="chain" id="PRO_5044820471" evidence="1">
    <location>
        <begin position="20"/>
        <end position="87"/>
    </location>
</feature>
<reference evidence="2 3" key="1">
    <citation type="submission" date="2024-11" db="EMBL/GenBank/DDBJ databases">
        <title>Chromosome-level genome assembly of the freshwater bivalve Anodonta woodiana.</title>
        <authorList>
            <person name="Chen X."/>
        </authorList>
    </citation>
    <scope>NUCLEOTIDE SEQUENCE [LARGE SCALE GENOMIC DNA]</scope>
    <source>
        <strain evidence="2">MN2024</strain>
        <tissue evidence="2">Gills</tissue>
    </source>
</reference>
<evidence type="ECO:0000256" key="1">
    <source>
        <dbReference type="SAM" id="SignalP"/>
    </source>
</evidence>
<sequence>MKRISVLISIIALIGLSRGEICVKPQDCTHEACRGSHLACHDSMCTCDPETNSPNNVCVTMDDCDLVGLCLKPGTRLTCIDGRCNCL</sequence>
<protein>
    <submittedName>
        <fullName evidence="2">Uncharacterized protein</fullName>
    </submittedName>
</protein>
<keyword evidence="3" id="KW-1185">Reference proteome</keyword>
<organism evidence="2 3">
    <name type="scientific">Sinanodonta woodiana</name>
    <name type="common">Chinese pond mussel</name>
    <name type="synonym">Anodonta woodiana</name>
    <dbReference type="NCBI Taxonomy" id="1069815"/>
    <lineage>
        <taxon>Eukaryota</taxon>
        <taxon>Metazoa</taxon>
        <taxon>Spiralia</taxon>
        <taxon>Lophotrochozoa</taxon>
        <taxon>Mollusca</taxon>
        <taxon>Bivalvia</taxon>
        <taxon>Autobranchia</taxon>
        <taxon>Heteroconchia</taxon>
        <taxon>Palaeoheterodonta</taxon>
        <taxon>Unionida</taxon>
        <taxon>Unionoidea</taxon>
        <taxon>Unionidae</taxon>
        <taxon>Unioninae</taxon>
        <taxon>Sinanodonta</taxon>
    </lineage>
</organism>
<comment type="caution">
    <text evidence="2">The sequence shown here is derived from an EMBL/GenBank/DDBJ whole genome shotgun (WGS) entry which is preliminary data.</text>
</comment>
<dbReference type="EMBL" id="JBJQND010000003">
    <property type="protein sequence ID" value="KAL3881473.1"/>
    <property type="molecule type" value="Genomic_DNA"/>
</dbReference>
<feature type="signal peptide" evidence="1">
    <location>
        <begin position="1"/>
        <end position="19"/>
    </location>
</feature>
<evidence type="ECO:0000313" key="3">
    <source>
        <dbReference type="Proteomes" id="UP001634394"/>
    </source>
</evidence>